<evidence type="ECO:0008006" key="6">
    <source>
        <dbReference type="Google" id="ProtNLM"/>
    </source>
</evidence>
<dbReference type="PANTHER" id="PTHR37534">
    <property type="entry name" value="TRANSCRIPTIONAL ACTIVATOR PROTEIN UGA3"/>
    <property type="match status" value="1"/>
</dbReference>
<gene>
    <name evidence="4" type="ORF">ASPCADRAFT_138322</name>
</gene>
<dbReference type="PANTHER" id="PTHR37534:SF46">
    <property type="entry name" value="ZN(II)2CYS6 TRANSCRIPTION FACTOR (EUROFUNG)"/>
    <property type="match status" value="1"/>
</dbReference>
<evidence type="ECO:0000256" key="3">
    <source>
        <dbReference type="SAM" id="MobiDB-lite"/>
    </source>
</evidence>
<evidence type="ECO:0000313" key="4">
    <source>
        <dbReference type="EMBL" id="OOF99639.1"/>
    </source>
</evidence>
<evidence type="ECO:0000256" key="2">
    <source>
        <dbReference type="ARBA" id="ARBA00023242"/>
    </source>
</evidence>
<proteinExistence type="predicted"/>
<name>A0A1R3RYR8_ASPC5</name>
<dbReference type="STRING" id="602072.A0A1R3RYR8"/>
<reference evidence="5" key="1">
    <citation type="journal article" date="2017" name="Genome Biol.">
        <title>Comparative genomics reveals high biological diversity and specific adaptations in the industrially and medically important fungal genus Aspergillus.</title>
        <authorList>
            <person name="de Vries R.P."/>
            <person name="Riley R."/>
            <person name="Wiebenga A."/>
            <person name="Aguilar-Osorio G."/>
            <person name="Amillis S."/>
            <person name="Uchima C.A."/>
            <person name="Anderluh G."/>
            <person name="Asadollahi M."/>
            <person name="Askin M."/>
            <person name="Barry K."/>
            <person name="Battaglia E."/>
            <person name="Bayram O."/>
            <person name="Benocci T."/>
            <person name="Braus-Stromeyer S.A."/>
            <person name="Caldana C."/>
            <person name="Canovas D."/>
            <person name="Cerqueira G.C."/>
            <person name="Chen F."/>
            <person name="Chen W."/>
            <person name="Choi C."/>
            <person name="Clum A."/>
            <person name="Dos Santos R.A."/>
            <person name="Damasio A.R."/>
            <person name="Diallinas G."/>
            <person name="Emri T."/>
            <person name="Fekete E."/>
            <person name="Flipphi M."/>
            <person name="Freyberg S."/>
            <person name="Gallo A."/>
            <person name="Gournas C."/>
            <person name="Habgood R."/>
            <person name="Hainaut M."/>
            <person name="Harispe M.L."/>
            <person name="Henrissat B."/>
            <person name="Hilden K.S."/>
            <person name="Hope R."/>
            <person name="Hossain A."/>
            <person name="Karabika E."/>
            <person name="Karaffa L."/>
            <person name="Karanyi Z."/>
            <person name="Krasevec N."/>
            <person name="Kuo A."/>
            <person name="Kusch H."/>
            <person name="LaButti K."/>
            <person name="Lagendijk E.L."/>
            <person name="Lapidus A."/>
            <person name="Levasseur A."/>
            <person name="Lindquist E."/>
            <person name="Lipzen A."/>
            <person name="Logrieco A.F."/>
            <person name="MacCabe A."/>
            <person name="Maekelae M.R."/>
            <person name="Malavazi I."/>
            <person name="Melin P."/>
            <person name="Meyer V."/>
            <person name="Mielnichuk N."/>
            <person name="Miskei M."/>
            <person name="Molnar A.P."/>
            <person name="Mule G."/>
            <person name="Ngan C.Y."/>
            <person name="Orejas M."/>
            <person name="Orosz E."/>
            <person name="Ouedraogo J.P."/>
            <person name="Overkamp K.M."/>
            <person name="Park H.-S."/>
            <person name="Perrone G."/>
            <person name="Piumi F."/>
            <person name="Punt P.J."/>
            <person name="Ram A.F."/>
            <person name="Ramon A."/>
            <person name="Rauscher S."/>
            <person name="Record E."/>
            <person name="Riano-Pachon D.M."/>
            <person name="Robert V."/>
            <person name="Roehrig J."/>
            <person name="Ruller R."/>
            <person name="Salamov A."/>
            <person name="Salih N.S."/>
            <person name="Samson R.A."/>
            <person name="Sandor E."/>
            <person name="Sanguinetti M."/>
            <person name="Schuetze T."/>
            <person name="Sepcic K."/>
            <person name="Shelest E."/>
            <person name="Sherlock G."/>
            <person name="Sophianopoulou V."/>
            <person name="Squina F.M."/>
            <person name="Sun H."/>
            <person name="Susca A."/>
            <person name="Todd R.B."/>
            <person name="Tsang A."/>
            <person name="Unkles S.E."/>
            <person name="van de Wiele N."/>
            <person name="van Rossen-Uffink D."/>
            <person name="Oliveira J.V."/>
            <person name="Vesth T.C."/>
            <person name="Visser J."/>
            <person name="Yu J.-H."/>
            <person name="Zhou M."/>
            <person name="Andersen M.R."/>
            <person name="Archer D.B."/>
            <person name="Baker S.E."/>
            <person name="Benoit I."/>
            <person name="Brakhage A.A."/>
            <person name="Braus G.H."/>
            <person name="Fischer R."/>
            <person name="Frisvad J.C."/>
            <person name="Goldman G.H."/>
            <person name="Houbraken J."/>
            <person name="Oakley B."/>
            <person name="Pocsi I."/>
            <person name="Scazzocchio C."/>
            <person name="Seiboth B."/>
            <person name="vanKuyk P.A."/>
            <person name="Wortman J."/>
            <person name="Dyer P.S."/>
            <person name="Grigoriev I.V."/>
        </authorList>
    </citation>
    <scope>NUCLEOTIDE SEQUENCE [LARGE SCALE GENOMIC DNA]</scope>
    <source>
        <strain evidence="5">ITEM 5010</strain>
    </source>
</reference>
<dbReference type="OMA" id="LTWWDAI"/>
<feature type="compositionally biased region" description="Polar residues" evidence="3">
    <location>
        <begin position="1"/>
        <end position="12"/>
    </location>
</feature>
<dbReference type="Pfam" id="PF11951">
    <property type="entry name" value="Fungal_trans_2"/>
    <property type="match status" value="1"/>
</dbReference>
<dbReference type="Proteomes" id="UP000188318">
    <property type="component" value="Unassembled WGS sequence"/>
</dbReference>
<keyword evidence="5" id="KW-1185">Reference proteome</keyword>
<evidence type="ECO:0000313" key="5">
    <source>
        <dbReference type="Proteomes" id="UP000188318"/>
    </source>
</evidence>
<dbReference type="VEuPathDB" id="FungiDB:ASPCADRAFT_138322"/>
<keyword evidence="2" id="KW-0539">Nucleus</keyword>
<feature type="region of interest" description="Disordered" evidence="3">
    <location>
        <begin position="1"/>
        <end position="32"/>
    </location>
</feature>
<dbReference type="AlphaFoldDB" id="A0A1R3RYR8"/>
<dbReference type="GO" id="GO:0005634">
    <property type="term" value="C:nucleus"/>
    <property type="evidence" value="ECO:0007669"/>
    <property type="project" value="UniProtKB-SubCell"/>
</dbReference>
<evidence type="ECO:0000256" key="1">
    <source>
        <dbReference type="ARBA" id="ARBA00004123"/>
    </source>
</evidence>
<organism evidence="4 5">
    <name type="scientific">Aspergillus carbonarius (strain ITEM 5010)</name>
    <dbReference type="NCBI Taxonomy" id="602072"/>
    <lineage>
        <taxon>Eukaryota</taxon>
        <taxon>Fungi</taxon>
        <taxon>Dikarya</taxon>
        <taxon>Ascomycota</taxon>
        <taxon>Pezizomycotina</taxon>
        <taxon>Eurotiomycetes</taxon>
        <taxon>Eurotiomycetidae</taxon>
        <taxon>Eurotiales</taxon>
        <taxon>Aspergillaceae</taxon>
        <taxon>Aspergillus</taxon>
        <taxon>Aspergillus subgen. Circumdati</taxon>
    </lineage>
</organism>
<accession>A0A1R3RYR8</accession>
<sequence length="536" mass="60518">MSSMQLSWQPGFSLSRKPVKRPRARRTKLGALGRADGPQQFEFIAEHPVRSQGTYGAGVGPTIGYEASSDLNSTNLPLADYSTNGYSTASGSPRTFLDYATRETGSLIGAPLYSLSDNLLVKDGDSDSEAVFGTIGSSPPTSVPPSILYSSLSQRFRPVLDRYNREFCRIPLTVNLRSNPFQYHTDLDMEPMFLVHAVMSLAGHHVESTSTLVHRHEALQLLRESLTTCSNLGQAYSILDAIIILFSLDEAQSALGNWRTHFMGAYGLVEAYGGIDMWITSARRQVQIGLLTWWDAITSLVNREDCVFPSAFFEAAVSNQNDREWDYFSLCGCPLSLVKIVMQLARLGAEKRKASLMQYVTFDTTVVSKLEQSLESWQYVLPDTAFQDEESLQQDLDSMHCSEAWRNGLLIYIYRVFQWDRGSSIPMRILCRARVIMDHVIACRDGNMVSRQALLPLFFAGCELRDLSSRRRILRLCSVWSERTRYHMFSTTIPLLKEVWAEQETKGFENVWWGQIVDRQHSSDGHSPLQMRLCFG</sequence>
<dbReference type="OrthoDB" id="2015447at2759"/>
<comment type="subcellular location">
    <subcellularLocation>
        <location evidence="1">Nucleus</location>
    </subcellularLocation>
</comment>
<dbReference type="InterPro" id="IPR021858">
    <property type="entry name" value="Fun_TF"/>
</dbReference>
<protein>
    <recommendedName>
        <fullName evidence="6">Transcription factor domain-containing protein</fullName>
    </recommendedName>
</protein>
<feature type="compositionally biased region" description="Basic residues" evidence="3">
    <location>
        <begin position="17"/>
        <end position="28"/>
    </location>
</feature>
<dbReference type="EMBL" id="KV907494">
    <property type="protein sequence ID" value="OOF99639.1"/>
    <property type="molecule type" value="Genomic_DNA"/>
</dbReference>